<accession>A0A7J7NKI8</accession>
<feature type="domain" description="F-box associated beta-propeller type 3" evidence="3">
    <location>
        <begin position="238"/>
        <end position="494"/>
    </location>
</feature>
<evidence type="ECO:0000259" key="3">
    <source>
        <dbReference type="Pfam" id="PF08268"/>
    </source>
</evidence>
<dbReference type="PANTHER" id="PTHR31672:SF13">
    <property type="entry name" value="F-BOX PROTEIN CPR30-LIKE"/>
    <property type="match status" value="1"/>
</dbReference>
<dbReference type="EC" id="3.4.21.92" evidence="1"/>
<dbReference type="InterPro" id="IPR050796">
    <property type="entry name" value="SCF_F-box_component"/>
</dbReference>
<dbReference type="Proteomes" id="UP000541444">
    <property type="component" value="Unassembled WGS sequence"/>
</dbReference>
<feature type="non-terminal residue" evidence="4">
    <location>
        <position position="1"/>
    </location>
</feature>
<evidence type="ECO:0000256" key="2">
    <source>
        <dbReference type="SAM" id="MobiDB-lite"/>
    </source>
</evidence>
<protein>
    <recommendedName>
        <fullName evidence="1">Endopeptidase Clp</fullName>
        <ecNumber evidence="1">3.4.21.92</ecNumber>
    </recommendedName>
</protein>
<dbReference type="InterPro" id="IPR013187">
    <property type="entry name" value="F-box-assoc_dom_typ3"/>
</dbReference>
<keyword evidence="5" id="KW-1185">Reference proteome</keyword>
<name>A0A7J7NKI8_9MAGN</name>
<dbReference type="EMBL" id="JACGCM010000728">
    <property type="protein sequence ID" value="KAF6167428.1"/>
    <property type="molecule type" value="Genomic_DNA"/>
</dbReference>
<dbReference type="PANTHER" id="PTHR31672">
    <property type="entry name" value="BNACNNG10540D PROTEIN"/>
    <property type="match status" value="1"/>
</dbReference>
<feature type="active site" evidence="1">
    <location>
        <position position="17"/>
    </location>
</feature>
<comment type="catalytic activity">
    <reaction evidence="1">
        <text>Hydrolysis of proteins to small peptides in the presence of ATP and magnesium. alpha-casein is the usual test substrate. In the absence of ATP, only oligopeptides shorter than five residues are hydrolyzed (such as succinyl-Leu-Tyr-|-NHMec, and Leu-Tyr-Leu-|-Tyr-Trp, in which cleavage of the -Tyr-|-Leu- and -Tyr-|-Trp bonds also occurs).</text>
        <dbReference type="EC" id="3.4.21.92"/>
    </reaction>
</comment>
<dbReference type="GO" id="GO:0004252">
    <property type="term" value="F:serine-type endopeptidase activity"/>
    <property type="evidence" value="ECO:0007669"/>
    <property type="project" value="UniProtKB-EC"/>
</dbReference>
<dbReference type="InterPro" id="IPR033135">
    <property type="entry name" value="ClpP_His_AS"/>
</dbReference>
<dbReference type="AlphaFoldDB" id="A0A7J7NKI8"/>
<dbReference type="NCBIfam" id="TIGR01640">
    <property type="entry name" value="F_box_assoc_1"/>
    <property type="match status" value="1"/>
</dbReference>
<feature type="region of interest" description="Disordered" evidence="2">
    <location>
        <begin position="55"/>
        <end position="74"/>
    </location>
</feature>
<comment type="caution">
    <text evidence="4">The sequence shown here is derived from an EMBL/GenBank/DDBJ whole genome shotgun (WGS) entry which is preliminary data.</text>
</comment>
<dbReference type="OrthoDB" id="1918594at2759"/>
<dbReference type="InterPro" id="IPR023562">
    <property type="entry name" value="ClpP/TepA"/>
</dbReference>
<dbReference type="PROSITE" id="PS00382">
    <property type="entry name" value="CLP_PROTEASE_HIS"/>
    <property type="match status" value="1"/>
</dbReference>
<reference evidence="4 5" key="1">
    <citation type="journal article" date="2020" name="IScience">
        <title>Genome Sequencing of the Endangered Kingdonia uniflora (Circaeasteraceae, Ranunculales) Reveals Potential Mechanisms of Evolutionary Specialization.</title>
        <authorList>
            <person name="Sun Y."/>
            <person name="Deng T."/>
            <person name="Zhang A."/>
            <person name="Moore M.J."/>
            <person name="Landis J.B."/>
            <person name="Lin N."/>
            <person name="Zhang H."/>
            <person name="Zhang X."/>
            <person name="Huang J."/>
            <person name="Zhang X."/>
            <person name="Sun H."/>
            <person name="Wang H."/>
        </authorList>
    </citation>
    <scope>NUCLEOTIDE SEQUENCE [LARGE SCALE GENOMIC DNA]</scope>
    <source>
        <strain evidence="4">TB1705</strain>
        <tissue evidence="4">Leaf</tissue>
    </source>
</reference>
<gene>
    <name evidence="4" type="ORF">GIB67_024013</name>
</gene>
<proteinExistence type="predicted"/>
<organism evidence="4 5">
    <name type="scientific">Kingdonia uniflora</name>
    <dbReference type="NCBI Taxonomy" id="39325"/>
    <lineage>
        <taxon>Eukaryota</taxon>
        <taxon>Viridiplantae</taxon>
        <taxon>Streptophyta</taxon>
        <taxon>Embryophyta</taxon>
        <taxon>Tracheophyta</taxon>
        <taxon>Spermatophyta</taxon>
        <taxon>Magnoliopsida</taxon>
        <taxon>Ranunculales</taxon>
        <taxon>Circaeasteraceae</taxon>
        <taxon>Kingdonia</taxon>
    </lineage>
</organism>
<evidence type="ECO:0000313" key="4">
    <source>
        <dbReference type="EMBL" id="KAF6167428.1"/>
    </source>
</evidence>
<dbReference type="InterPro" id="IPR017451">
    <property type="entry name" value="F-box-assoc_interact_dom"/>
</dbReference>
<dbReference type="Pfam" id="PF08268">
    <property type="entry name" value="FBA_3"/>
    <property type="match status" value="1"/>
</dbReference>
<evidence type="ECO:0000313" key="5">
    <source>
        <dbReference type="Proteomes" id="UP000541444"/>
    </source>
</evidence>
<evidence type="ECO:0000256" key="1">
    <source>
        <dbReference type="PROSITE-ProRule" id="PRU10086"/>
    </source>
</evidence>
<dbReference type="Pfam" id="PF00574">
    <property type="entry name" value="CLP_protease"/>
    <property type="match status" value="1"/>
</dbReference>
<sequence length="514" mass="59001">GTKGNRFCMPNARVMIHQPQSICCLTGEHTLHIYLWTGALLMGYTKIRRFANLRKSNTNPPPLLPSSPQRGDLPLGRNMEDAILDFSYKEYAESPPRLREESSWVQNPPIKKTKECGHSSLGTVFHFEPCSSSKTRDVIIVTEENPKKKNKKLVLPYLHDHVMYSILNRLTAHSLYHHCKQWLPITSNPVFIHHHLHTSPLGLITAKYINNNTTSLFQFMEFDGLHFKLQDLATLPVLFNVVSSCNGLAVIEQRQLDETQSTATYVINPITMQKIQPPWDVLRKVGISTCWIELVFFPSTNEYKIVISLWDEHTNYSFLCIWTLGGGRDNLWREIDGSQVWFKYMGNRILVDGVLYWDFFHGLLAIDLSNEKAQLLQLPNQLSSGLKSMLKMEGCLSFVSYCNPQKADIWMLKKNNSSSSPTKDEGEEWVIVFSIVPPVGQMRREILRYLLSVLGCVNNGQVIIFRKLNDCKHQCGSLCVYDVNTKKWREIENDKDFSEYKVVHCNSLVSLQKS</sequence>